<keyword evidence="5" id="KW-0067">ATP-binding</keyword>
<dbReference type="PROSITE" id="PS50893">
    <property type="entry name" value="ABC_TRANSPORTER_2"/>
    <property type="match status" value="1"/>
</dbReference>
<dbReference type="SMART" id="SM00382">
    <property type="entry name" value="AAA"/>
    <property type="match status" value="1"/>
</dbReference>
<dbReference type="InterPro" id="IPR017871">
    <property type="entry name" value="ABC_transporter-like_CS"/>
</dbReference>
<organism evidence="8">
    <name type="scientific">freshwater metagenome</name>
    <dbReference type="NCBI Taxonomy" id="449393"/>
    <lineage>
        <taxon>unclassified sequences</taxon>
        <taxon>metagenomes</taxon>
        <taxon>ecological metagenomes</taxon>
    </lineage>
</organism>
<dbReference type="Pfam" id="PF08352">
    <property type="entry name" value="oligo_HPY"/>
    <property type="match status" value="1"/>
</dbReference>
<dbReference type="Pfam" id="PF00005">
    <property type="entry name" value="ABC_tran"/>
    <property type="match status" value="1"/>
</dbReference>
<keyword evidence="4" id="KW-0547">Nucleotide-binding</keyword>
<dbReference type="InterPro" id="IPR013563">
    <property type="entry name" value="Oligopep_ABC_C"/>
</dbReference>
<dbReference type="Gene3D" id="3.40.50.300">
    <property type="entry name" value="P-loop containing nucleotide triphosphate hydrolases"/>
    <property type="match status" value="1"/>
</dbReference>
<evidence type="ECO:0000256" key="5">
    <source>
        <dbReference type="ARBA" id="ARBA00022840"/>
    </source>
</evidence>
<dbReference type="GO" id="GO:0005886">
    <property type="term" value="C:plasma membrane"/>
    <property type="evidence" value="ECO:0007669"/>
    <property type="project" value="UniProtKB-SubCell"/>
</dbReference>
<dbReference type="GO" id="GO:0016887">
    <property type="term" value="F:ATP hydrolysis activity"/>
    <property type="evidence" value="ECO:0007669"/>
    <property type="project" value="InterPro"/>
</dbReference>
<dbReference type="EMBL" id="CAEZUP010000020">
    <property type="protein sequence ID" value="CAB4604506.1"/>
    <property type="molecule type" value="Genomic_DNA"/>
</dbReference>
<evidence type="ECO:0000256" key="6">
    <source>
        <dbReference type="ARBA" id="ARBA00023136"/>
    </source>
</evidence>
<dbReference type="SUPFAM" id="SSF52540">
    <property type="entry name" value="P-loop containing nucleoside triphosphate hydrolases"/>
    <property type="match status" value="1"/>
</dbReference>
<dbReference type="AlphaFoldDB" id="A0A6J6GTW0"/>
<dbReference type="NCBIfam" id="TIGR01727">
    <property type="entry name" value="oligo_HPY"/>
    <property type="match status" value="1"/>
</dbReference>
<dbReference type="InterPro" id="IPR027417">
    <property type="entry name" value="P-loop_NTPase"/>
</dbReference>
<name>A0A6J6GTW0_9ZZZZ</name>
<reference evidence="8" key="1">
    <citation type="submission" date="2020-05" db="EMBL/GenBank/DDBJ databases">
        <authorList>
            <person name="Chiriac C."/>
            <person name="Salcher M."/>
            <person name="Ghai R."/>
            <person name="Kavagutti S V."/>
        </authorList>
    </citation>
    <scope>NUCLEOTIDE SEQUENCE</scope>
</reference>
<keyword evidence="6" id="KW-0472">Membrane</keyword>
<dbReference type="FunFam" id="3.40.50.300:FF:000016">
    <property type="entry name" value="Oligopeptide ABC transporter ATP-binding component"/>
    <property type="match status" value="1"/>
</dbReference>
<keyword evidence="2" id="KW-0813">Transport</keyword>
<proteinExistence type="predicted"/>
<comment type="subcellular location">
    <subcellularLocation>
        <location evidence="1">Cell membrane</location>
        <topology evidence="1">Peripheral membrane protein</topology>
    </subcellularLocation>
</comment>
<evidence type="ECO:0000313" key="8">
    <source>
        <dbReference type="EMBL" id="CAB4604506.1"/>
    </source>
</evidence>
<protein>
    <submittedName>
        <fullName evidence="8">Unannotated protein</fullName>
    </submittedName>
</protein>
<dbReference type="InterPro" id="IPR050388">
    <property type="entry name" value="ABC_Ni/Peptide_Import"/>
</dbReference>
<evidence type="ECO:0000256" key="4">
    <source>
        <dbReference type="ARBA" id="ARBA00022741"/>
    </source>
</evidence>
<accession>A0A6J6GTW0</accession>
<evidence type="ECO:0000256" key="2">
    <source>
        <dbReference type="ARBA" id="ARBA00022448"/>
    </source>
</evidence>
<dbReference type="GO" id="GO:0005524">
    <property type="term" value="F:ATP binding"/>
    <property type="evidence" value="ECO:0007669"/>
    <property type="project" value="UniProtKB-KW"/>
</dbReference>
<gene>
    <name evidence="8" type="ORF">UFOPK1835_00674</name>
</gene>
<evidence type="ECO:0000259" key="7">
    <source>
        <dbReference type="PROSITE" id="PS50893"/>
    </source>
</evidence>
<dbReference type="InterPro" id="IPR003439">
    <property type="entry name" value="ABC_transporter-like_ATP-bd"/>
</dbReference>
<evidence type="ECO:0000256" key="1">
    <source>
        <dbReference type="ARBA" id="ARBA00004202"/>
    </source>
</evidence>
<dbReference type="PANTHER" id="PTHR43297">
    <property type="entry name" value="OLIGOPEPTIDE TRANSPORT ATP-BINDING PROTEIN APPD"/>
    <property type="match status" value="1"/>
</dbReference>
<dbReference type="GO" id="GO:0015833">
    <property type="term" value="P:peptide transport"/>
    <property type="evidence" value="ECO:0007669"/>
    <property type="project" value="InterPro"/>
</dbReference>
<dbReference type="PROSITE" id="PS00211">
    <property type="entry name" value="ABC_TRANSPORTER_1"/>
    <property type="match status" value="1"/>
</dbReference>
<feature type="domain" description="ABC transporter" evidence="7">
    <location>
        <begin position="23"/>
        <end position="273"/>
    </location>
</feature>
<dbReference type="PANTHER" id="PTHR43297:SF2">
    <property type="entry name" value="DIPEPTIDE TRANSPORT ATP-BINDING PROTEIN DPPD"/>
    <property type="match status" value="1"/>
</dbReference>
<dbReference type="CDD" id="cd03257">
    <property type="entry name" value="ABC_NikE_OppD_transporters"/>
    <property type="match status" value="1"/>
</dbReference>
<keyword evidence="3" id="KW-1003">Cell membrane</keyword>
<evidence type="ECO:0000256" key="3">
    <source>
        <dbReference type="ARBA" id="ARBA00022475"/>
    </source>
</evidence>
<sequence>MSTRRRITAPETSSGVAGNVSLLEVRDLHTTFKTEAGPVRAVDGVSFTLERGRTLGVVGESGSGKTVLSRSVMGLLPKRNVIRSGAVLYEGSDIVGLDQKKMSAIWGAEMAMVFQDPMTSLNPVMRIGTQITESLRHHLGIDKSEANETAIALLSSVGIPEPKQRLREYPHQLSGGMRQRVAISIALACGPKILFADEPTTALDVTIQAQILDLLDEKQRERHMAMILVSHDLGVVAGRTDEIMVMYGGKVVEQAPTNVLLGRELMPYTEALRRAMPRIEDPSHTRLQAIPGRPPNLVNPPKGCNFSPRCAYVQDRCREEEPPLTEGPEPGHLYRCWTPVGSPEADEALARNRAAGVNVSLSSSSTRTARNN</sequence>
<dbReference type="InterPro" id="IPR003593">
    <property type="entry name" value="AAA+_ATPase"/>
</dbReference>